<reference evidence="2 3" key="1">
    <citation type="submission" date="2016-07" db="EMBL/GenBank/DDBJ databases">
        <title>Pervasive Adenine N6-methylation of Active Genes in Fungi.</title>
        <authorList>
            <consortium name="DOE Joint Genome Institute"/>
            <person name="Mondo S.J."/>
            <person name="Dannebaum R.O."/>
            <person name="Kuo R.C."/>
            <person name="Labutti K."/>
            <person name="Haridas S."/>
            <person name="Kuo A."/>
            <person name="Salamov A."/>
            <person name="Ahrendt S.R."/>
            <person name="Lipzen A."/>
            <person name="Sullivan W."/>
            <person name="Andreopoulos W.B."/>
            <person name="Clum A."/>
            <person name="Lindquist E."/>
            <person name="Daum C."/>
            <person name="Ramamoorthy G.K."/>
            <person name="Gryganskyi A."/>
            <person name="Culley D."/>
            <person name="Magnuson J.K."/>
            <person name="James T.Y."/>
            <person name="O'Malley M.A."/>
            <person name="Stajich J.E."/>
            <person name="Spatafora J.W."/>
            <person name="Visel A."/>
            <person name="Grigoriev I.V."/>
        </authorList>
    </citation>
    <scope>NUCLEOTIDE SEQUENCE [LARGE SCALE GENOMIC DNA]</scope>
    <source>
        <strain evidence="2 3">NRRL 3116</strain>
    </source>
</reference>
<keyword evidence="3" id="KW-1185">Reference proteome</keyword>
<organism evidence="2 3">
    <name type="scientific">Lobosporangium transversale</name>
    <dbReference type="NCBI Taxonomy" id="64571"/>
    <lineage>
        <taxon>Eukaryota</taxon>
        <taxon>Fungi</taxon>
        <taxon>Fungi incertae sedis</taxon>
        <taxon>Mucoromycota</taxon>
        <taxon>Mortierellomycotina</taxon>
        <taxon>Mortierellomycetes</taxon>
        <taxon>Mortierellales</taxon>
        <taxon>Mortierellaceae</taxon>
        <taxon>Lobosporangium</taxon>
    </lineage>
</organism>
<protein>
    <submittedName>
        <fullName evidence="2">Uncharacterized protein</fullName>
    </submittedName>
</protein>
<dbReference type="InParanoid" id="A0A1Y2GF94"/>
<dbReference type="Proteomes" id="UP000193648">
    <property type="component" value="Unassembled WGS sequence"/>
</dbReference>
<dbReference type="EMBL" id="MCFF01000035">
    <property type="protein sequence ID" value="ORZ09124.1"/>
    <property type="molecule type" value="Genomic_DNA"/>
</dbReference>
<dbReference type="AlphaFoldDB" id="A0A1Y2GF94"/>
<accession>A0A1Y2GF94</accession>
<name>A0A1Y2GF94_9FUNG</name>
<evidence type="ECO:0000313" key="2">
    <source>
        <dbReference type="EMBL" id="ORZ09124.1"/>
    </source>
</evidence>
<evidence type="ECO:0000313" key="3">
    <source>
        <dbReference type="Proteomes" id="UP000193648"/>
    </source>
</evidence>
<feature type="compositionally biased region" description="Polar residues" evidence="1">
    <location>
        <begin position="1"/>
        <end position="14"/>
    </location>
</feature>
<dbReference type="RefSeq" id="XP_021878751.1">
    <property type="nucleotide sequence ID" value="XM_022025139.1"/>
</dbReference>
<feature type="region of interest" description="Disordered" evidence="1">
    <location>
        <begin position="1"/>
        <end position="30"/>
    </location>
</feature>
<gene>
    <name evidence="2" type="ORF">BCR41DRAFT_358908</name>
</gene>
<sequence>MYNSIRSNGSCDSSRGNRSDCSRQKKVTSGSCRRRRCKGIEYHGATLVSSPRS</sequence>
<evidence type="ECO:0000256" key="1">
    <source>
        <dbReference type="SAM" id="MobiDB-lite"/>
    </source>
</evidence>
<proteinExistence type="predicted"/>
<dbReference type="GeneID" id="33566983"/>
<comment type="caution">
    <text evidence="2">The sequence shown here is derived from an EMBL/GenBank/DDBJ whole genome shotgun (WGS) entry which is preliminary data.</text>
</comment>